<protein>
    <submittedName>
        <fullName evidence="2 4">Proteinase inhibitor I25, cystatin domain-containing protein</fullName>
    </submittedName>
</protein>
<dbReference type="SUPFAM" id="SSF54403">
    <property type="entry name" value="Cystatin/monellin"/>
    <property type="match status" value="1"/>
</dbReference>
<accession>A0A090LLL2</accession>
<evidence type="ECO:0000259" key="1">
    <source>
        <dbReference type="SMART" id="SM00043"/>
    </source>
</evidence>
<reference evidence="4" key="2">
    <citation type="submission" date="2020-12" db="UniProtKB">
        <authorList>
            <consortium name="WormBaseParasite"/>
        </authorList>
    </citation>
    <scope>IDENTIFICATION</scope>
</reference>
<dbReference type="AlphaFoldDB" id="A0A090LLL2"/>
<dbReference type="Proteomes" id="UP000035682">
    <property type="component" value="Unplaced"/>
</dbReference>
<evidence type="ECO:0000313" key="2">
    <source>
        <dbReference type="EMBL" id="CEF70610.1"/>
    </source>
</evidence>
<dbReference type="EMBL" id="LN609529">
    <property type="protein sequence ID" value="CEF70610.1"/>
    <property type="molecule type" value="Genomic_DNA"/>
</dbReference>
<dbReference type="Gene3D" id="3.10.450.10">
    <property type="match status" value="1"/>
</dbReference>
<dbReference type="GeneID" id="36382988"/>
<dbReference type="CTD" id="36382988"/>
<proteinExistence type="predicted"/>
<organism evidence="2">
    <name type="scientific">Strongyloides ratti</name>
    <name type="common">Parasitic roundworm</name>
    <dbReference type="NCBI Taxonomy" id="34506"/>
    <lineage>
        <taxon>Eukaryota</taxon>
        <taxon>Metazoa</taxon>
        <taxon>Ecdysozoa</taxon>
        <taxon>Nematoda</taxon>
        <taxon>Chromadorea</taxon>
        <taxon>Rhabditida</taxon>
        <taxon>Tylenchina</taxon>
        <taxon>Panagrolaimomorpha</taxon>
        <taxon>Strongyloidoidea</taxon>
        <taxon>Strongyloididae</taxon>
        <taxon>Strongyloides</taxon>
    </lineage>
</organism>
<name>A0A090LLL2_STRRB</name>
<dbReference type="Pfam" id="PF16845">
    <property type="entry name" value="SQAPI"/>
    <property type="match status" value="1"/>
</dbReference>
<dbReference type="STRING" id="34506.A0A090LLL2"/>
<dbReference type="RefSeq" id="XP_024509807.1">
    <property type="nucleotide sequence ID" value="XM_024644225.1"/>
</dbReference>
<dbReference type="WBParaSite" id="SRAE_2000523500.1">
    <property type="protein sequence ID" value="SRAE_2000523500.1"/>
    <property type="gene ID" value="WBGene00265495"/>
</dbReference>
<gene>
    <name evidence="2 4 5" type="ORF">SRAE_2000523500</name>
</gene>
<evidence type="ECO:0000313" key="5">
    <source>
        <dbReference type="WormBase" id="SRAE_2000523500"/>
    </source>
</evidence>
<keyword evidence="3" id="KW-1185">Reference proteome</keyword>
<evidence type="ECO:0000313" key="3">
    <source>
        <dbReference type="Proteomes" id="UP000035682"/>
    </source>
</evidence>
<dbReference type="SMART" id="SM00043">
    <property type="entry name" value="CY"/>
    <property type="match status" value="1"/>
</dbReference>
<dbReference type="InterPro" id="IPR000010">
    <property type="entry name" value="Cystatin_dom"/>
</dbReference>
<dbReference type="GO" id="GO:0004869">
    <property type="term" value="F:cysteine-type endopeptidase inhibitor activity"/>
    <property type="evidence" value="ECO:0007669"/>
    <property type="project" value="InterPro"/>
</dbReference>
<dbReference type="WormBase" id="SRAE_2000523500">
    <property type="protein sequence ID" value="SRP10448"/>
    <property type="gene ID" value="WBGene00265495"/>
</dbReference>
<dbReference type="OrthoDB" id="2016588at2759"/>
<evidence type="ECO:0000313" key="4">
    <source>
        <dbReference type="WBParaSite" id="SRAE_2000523500.1"/>
    </source>
</evidence>
<feature type="domain" description="Cystatin" evidence="1">
    <location>
        <begin position="1"/>
        <end position="93"/>
    </location>
</feature>
<reference evidence="2 3" key="1">
    <citation type="submission" date="2014-09" db="EMBL/GenBank/DDBJ databases">
        <authorList>
            <person name="Martin A.A."/>
        </authorList>
    </citation>
    <scope>NUCLEOTIDE SEQUENCE</scope>
    <source>
        <strain evidence="3">ED321</strain>
        <strain evidence="2">ED321 Heterogonic</strain>
    </source>
</reference>
<dbReference type="CDD" id="cd00042">
    <property type="entry name" value="CY"/>
    <property type="match status" value="1"/>
</dbReference>
<dbReference type="InterPro" id="IPR046350">
    <property type="entry name" value="Cystatin_sf"/>
</dbReference>
<sequence>MIGGWKPLDLNSKEVQNLGMKIVEKYNSESDEDVKFNKVSNALQQISSKTNYRLIIQTTLIEDNGKTGKIKYLDAGIFQQPGSNIEEIDIKVLKPFEL</sequence>